<protein>
    <recommendedName>
        <fullName evidence="8">RNA polymerase-associated protein RapA</fullName>
    </recommendedName>
</protein>
<dbReference type="Gene3D" id="3.40.50.10810">
    <property type="entry name" value="Tandem AAA-ATPase domain"/>
    <property type="match status" value="1"/>
</dbReference>
<dbReference type="SMART" id="SM00490">
    <property type="entry name" value="HELICc"/>
    <property type="match status" value="1"/>
</dbReference>
<dbReference type="Pfam" id="PF00271">
    <property type="entry name" value="Helicase_C"/>
    <property type="match status" value="1"/>
</dbReference>
<dbReference type="InterPro" id="IPR007527">
    <property type="entry name" value="Znf_SWIM"/>
</dbReference>
<dbReference type="InterPro" id="IPR000330">
    <property type="entry name" value="SNF2_N"/>
</dbReference>
<dbReference type="AlphaFoldDB" id="A0A6C2TWK6"/>
<dbReference type="InterPro" id="IPR049730">
    <property type="entry name" value="SNF2/RAD54-like_C"/>
</dbReference>
<feature type="domain" description="SWIM-type" evidence="3">
    <location>
        <begin position="58"/>
        <end position="93"/>
    </location>
</feature>
<feature type="domain" description="Helicase C-terminal" evidence="5">
    <location>
        <begin position="908"/>
        <end position="1057"/>
    </location>
</feature>
<dbReference type="GO" id="GO:0008270">
    <property type="term" value="F:zinc ion binding"/>
    <property type="evidence" value="ECO:0007669"/>
    <property type="project" value="UniProtKB-KW"/>
</dbReference>
<dbReference type="InterPro" id="IPR001650">
    <property type="entry name" value="Helicase_C-like"/>
</dbReference>
<dbReference type="Pfam" id="PF00176">
    <property type="entry name" value="SNF2-rel_dom"/>
    <property type="match status" value="1"/>
</dbReference>
<keyword evidence="2" id="KW-0479">Metal-binding</keyword>
<name>A0A6C2TWK6_PONDE</name>
<gene>
    <name evidence="6" type="ORF">PDESU_00610</name>
</gene>
<dbReference type="GO" id="GO:0016787">
    <property type="term" value="F:hydrolase activity"/>
    <property type="evidence" value="ECO:0007669"/>
    <property type="project" value="UniProtKB-KW"/>
</dbReference>
<dbReference type="CDD" id="cd18012">
    <property type="entry name" value="DEXQc_arch_SWI2_SNF2"/>
    <property type="match status" value="1"/>
</dbReference>
<sequence>MSDTLPYTEKKLKDWAGWRAYRDGKALFERGVVEKVTFEHPYITGILNLGPRGMRSKFEILKNGLVENHCPCRDNQERGLICSHLVAMGLEVIRRHTDPARNERATAEKQRIDRIAKAAEGTRIQRVKKTAPGAVKALLIIELDEQWQEQLQGQRIGIHVSVEYEGARKPAADVPTDVPFSFTYRDENLLYVLEDVCGGAIKSEMQISVYDLINILRLHHGKSIHHKGKKKGYPVNNGMLDSVVEMDMDRENGELLLNVATQLPDGLVDMFPTYIIGQSTGWIFSAGQFWPISSILPKPLQEVYRNRLVIPRESVPAFLMTELAQVEKLMAVRTDITPDLFHMKPAKPTFRLVVRGSPASLAATLYAEYNDEVELVAGRADMKGNFAIPDPRDLLRYRIRNMAAEKEAVEKLHAVGFDGRAGDTLKNIVGPREVLNFLGTGVPQVRRFGWRVELEGRVKPFAEKADYVMPIVHVDESEGGDYFDVSYEYDIGTGSISERDIQRALMKGDSFIERNGRTILLDGDAILQAREVFEDCAVGTGDKPGSFRMSGIYGSYVQSSLGALEGIGIEATPNWMERAKQQNEQESVEDVQLHPQMKATLRSYQQEGVNWLRFLENRGFCGILADEMGLGKTLQTLAWIQLGRTDEDHQGKPALIICPTSLVENWREEAAKFTPNLKVLTLHGTDRHRKWKKVEKVDLVITSYALMRRDIDKHLEYVYSIAILDEAQHIKNRATQNALAAKKIKADHRLVLTGTPIENGVTDLWSIMDYLMPGYLGHHKDFREYYELPILNGGADGDHAQFKLRRKLHPFLLRRLKKHVAKDLPAKIERIAPCKLTQDQHKVYKSLLEESKAKINEMVEKEGFNKSRMEILKTLLRLRQTCNHIDLLKLEGVKSKHPSAKMELFFELMNEALDSKHRVLVFSQFTSMLAILKKEMDERGIKYCYLDGSTKDRQEVVRRFNKDHSIPIFLMSLKAGGTGLNLTGADMVIHFDPWWNPAVEDQATDRAHRIGQKRTVYSVKLITKGTVEEKVVAMQQRKKMVIDATLTTDEQVMQKLTWEDVQELLSL</sequence>
<evidence type="ECO:0000259" key="3">
    <source>
        <dbReference type="PROSITE" id="PS50966"/>
    </source>
</evidence>
<evidence type="ECO:0008006" key="8">
    <source>
        <dbReference type="Google" id="ProtNLM"/>
    </source>
</evidence>
<dbReference type="PROSITE" id="PS51192">
    <property type="entry name" value="HELICASE_ATP_BIND_1"/>
    <property type="match status" value="1"/>
</dbReference>
<keyword evidence="2" id="KW-0862">Zinc</keyword>
<evidence type="ECO:0000313" key="7">
    <source>
        <dbReference type="Proteomes" id="UP000366872"/>
    </source>
</evidence>
<dbReference type="EMBL" id="CAAHFG010000001">
    <property type="protein sequence ID" value="VGO12060.1"/>
    <property type="molecule type" value="Genomic_DNA"/>
</dbReference>
<reference evidence="6 7" key="1">
    <citation type="submission" date="2019-04" db="EMBL/GenBank/DDBJ databases">
        <authorList>
            <person name="Van Vliet M D."/>
        </authorList>
    </citation>
    <scope>NUCLEOTIDE SEQUENCE [LARGE SCALE GENOMIC DNA]</scope>
    <source>
        <strain evidence="6 7">F1</strain>
    </source>
</reference>
<dbReference type="InterPro" id="IPR014001">
    <property type="entry name" value="Helicase_ATP-bd"/>
</dbReference>
<dbReference type="CDD" id="cd18793">
    <property type="entry name" value="SF2_C_SNF"/>
    <property type="match status" value="1"/>
</dbReference>
<dbReference type="Gene3D" id="3.40.50.300">
    <property type="entry name" value="P-loop containing nucleotide triphosphate hydrolases"/>
    <property type="match status" value="1"/>
</dbReference>
<organism evidence="6 7">
    <name type="scientific">Pontiella desulfatans</name>
    <dbReference type="NCBI Taxonomy" id="2750659"/>
    <lineage>
        <taxon>Bacteria</taxon>
        <taxon>Pseudomonadati</taxon>
        <taxon>Kiritimatiellota</taxon>
        <taxon>Kiritimatiellia</taxon>
        <taxon>Kiritimatiellales</taxon>
        <taxon>Pontiellaceae</taxon>
        <taxon>Pontiella</taxon>
    </lineage>
</organism>
<dbReference type="SMART" id="SM00487">
    <property type="entry name" value="DEXDc"/>
    <property type="match status" value="1"/>
</dbReference>
<evidence type="ECO:0000313" key="6">
    <source>
        <dbReference type="EMBL" id="VGO12060.1"/>
    </source>
</evidence>
<dbReference type="GO" id="GO:0005524">
    <property type="term" value="F:ATP binding"/>
    <property type="evidence" value="ECO:0007669"/>
    <property type="project" value="InterPro"/>
</dbReference>
<accession>A0A6C2TWK6</accession>
<evidence type="ECO:0000256" key="2">
    <source>
        <dbReference type="PROSITE-ProRule" id="PRU00325"/>
    </source>
</evidence>
<evidence type="ECO:0000259" key="5">
    <source>
        <dbReference type="PROSITE" id="PS51194"/>
    </source>
</evidence>
<dbReference type="RefSeq" id="WP_136077760.1">
    <property type="nucleotide sequence ID" value="NZ_CAAHFG010000001.1"/>
</dbReference>
<keyword evidence="2" id="KW-0863">Zinc-finger</keyword>
<feature type="domain" description="Helicase ATP-binding" evidence="4">
    <location>
        <begin position="613"/>
        <end position="774"/>
    </location>
</feature>
<dbReference type="Proteomes" id="UP000366872">
    <property type="component" value="Unassembled WGS sequence"/>
</dbReference>
<dbReference type="PROSITE" id="PS51194">
    <property type="entry name" value="HELICASE_CTER"/>
    <property type="match status" value="1"/>
</dbReference>
<dbReference type="SUPFAM" id="SSF52540">
    <property type="entry name" value="P-loop containing nucleoside triphosphate hydrolases"/>
    <property type="match status" value="2"/>
</dbReference>
<dbReference type="InterPro" id="IPR038718">
    <property type="entry name" value="SNF2-like_sf"/>
</dbReference>
<dbReference type="PANTHER" id="PTHR10799">
    <property type="entry name" value="SNF2/RAD54 HELICASE FAMILY"/>
    <property type="match status" value="1"/>
</dbReference>
<dbReference type="PROSITE" id="PS50966">
    <property type="entry name" value="ZF_SWIM"/>
    <property type="match status" value="1"/>
</dbReference>
<keyword evidence="1" id="KW-0378">Hydrolase</keyword>
<keyword evidence="7" id="KW-1185">Reference proteome</keyword>
<evidence type="ECO:0000256" key="1">
    <source>
        <dbReference type="ARBA" id="ARBA00022801"/>
    </source>
</evidence>
<proteinExistence type="predicted"/>
<evidence type="ECO:0000259" key="4">
    <source>
        <dbReference type="PROSITE" id="PS51192"/>
    </source>
</evidence>
<dbReference type="InterPro" id="IPR027417">
    <property type="entry name" value="P-loop_NTPase"/>
</dbReference>